<gene>
    <name evidence="2" type="ORF">UV12_C0011G0007</name>
</gene>
<name>A0A0G0ZEI9_9BACT</name>
<evidence type="ECO:0000313" key="3">
    <source>
        <dbReference type="Proteomes" id="UP000034704"/>
    </source>
</evidence>
<dbReference type="EMBL" id="LCDG01000011">
    <property type="protein sequence ID" value="KKS47097.1"/>
    <property type="molecule type" value="Genomic_DNA"/>
</dbReference>
<dbReference type="STRING" id="1618756.UV12_C0011G0007"/>
<organism evidence="2 3">
    <name type="scientific">Candidatus Nomurabacteria bacterium GW2011_GWC2_42_20</name>
    <dbReference type="NCBI Taxonomy" id="1618756"/>
    <lineage>
        <taxon>Bacteria</taxon>
        <taxon>Candidatus Nomuraibacteriota</taxon>
    </lineage>
</organism>
<proteinExistence type="predicted"/>
<dbReference type="InterPro" id="IPR039564">
    <property type="entry name" value="Peptidase_C39-like"/>
</dbReference>
<accession>A0A0G0ZEI9</accession>
<protein>
    <recommendedName>
        <fullName evidence="1">Peptidase C39-like domain-containing protein</fullName>
    </recommendedName>
</protein>
<reference evidence="2 3" key="1">
    <citation type="journal article" date="2015" name="Nature">
        <title>rRNA introns, odd ribosomes, and small enigmatic genomes across a large radiation of phyla.</title>
        <authorList>
            <person name="Brown C.T."/>
            <person name="Hug L.A."/>
            <person name="Thomas B.C."/>
            <person name="Sharon I."/>
            <person name="Castelle C.J."/>
            <person name="Singh A."/>
            <person name="Wilkins M.J."/>
            <person name="Williams K.H."/>
            <person name="Banfield J.F."/>
        </authorList>
    </citation>
    <scope>NUCLEOTIDE SEQUENCE [LARGE SCALE GENOMIC DNA]</scope>
</reference>
<dbReference type="Pfam" id="PF13529">
    <property type="entry name" value="Peptidase_C39_2"/>
    <property type="match status" value="1"/>
</dbReference>
<evidence type="ECO:0000259" key="1">
    <source>
        <dbReference type="Pfam" id="PF13529"/>
    </source>
</evidence>
<comment type="caution">
    <text evidence="2">The sequence shown here is derived from an EMBL/GenBank/DDBJ whole genome shotgun (WGS) entry which is preliminary data.</text>
</comment>
<dbReference type="Proteomes" id="UP000034704">
    <property type="component" value="Unassembled WGS sequence"/>
</dbReference>
<sequence>MKLTVPYYSQYLDVEDKEWQQRACGVACLKMLLESNRIKSPSIDEMIKDGVILGAYSENGWLHDGLIALGEKYGAKLYRKEFRKKDSSQDTLEKLNIEGVDMIVRELNEGRPVIISAIKNFYVRDKFHMVLVVGAEMEDVVVSGFYYHDPDSHTESKGAYQFVDINTFSSSWRRMAIFCKN</sequence>
<feature type="domain" description="Peptidase C39-like" evidence="1">
    <location>
        <begin position="3"/>
        <end position="150"/>
    </location>
</feature>
<dbReference type="Gene3D" id="3.90.70.10">
    <property type="entry name" value="Cysteine proteinases"/>
    <property type="match status" value="1"/>
</dbReference>
<dbReference type="AlphaFoldDB" id="A0A0G0ZEI9"/>
<evidence type="ECO:0000313" key="2">
    <source>
        <dbReference type="EMBL" id="KKS47097.1"/>
    </source>
</evidence>